<evidence type="ECO:0000259" key="11">
    <source>
        <dbReference type="Pfam" id="PF02838"/>
    </source>
</evidence>
<evidence type="ECO:0000256" key="3">
    <source>
        <dbReference type="ARBA" id="ARBA00012663"/>
    </source>
</evidence>
<feature type="domain" description="Beta-hexosaminidase bacterial type N-terminal" evidence="11">
    <location>
        <begin position="63"/>
        <end position="201"/>
    </location>
</feature>
<proteinExistence type="inferred from homology"/>
<organism evidence="12 13">
    <name type="scientific">Paraburkholderia megapolitana</name>
    <dbReference type="NCBI Taxonomy" id="420953"/>
    <lineage>
        <taxon>Bacteria</taxon>
        <taxon>Pseudomonadati</taxon>
        <taxon>Pseudomonadota</taxon>
        <taxon>Betaproteobacteria</taxon>
        <taxon>Burkholderiales</taxon>
        <taxon>Burkholderiaceae</taxon>
        <taxon>Paraburkholderia</taxon>
    </lineage>
</organism>
<evidence type="ECO:0000313" key="12">
    <source>
        <dbReference type="EMBL" id="SFH83772.1"/>
    </source>
</evidence>
<evidence type="ECO:0000259" key="10">
    <source>
        <dbReference type="Pfam" id="PF00728"/>
    </source>
</evidence>
<comment type="similarity">
    <text evidence="2">Belongs to the glycosyl hydrolase 20 family.</text>
</comment>
<reference evidence="12 13" key="1">
    <citation type="submission" date="2016-10" db="EMBL/GenBank/DDBJ databases">
        <authorList>
            <person name="de Groot N.N."/>
        </authorList>
    </citation>
    <scope>NUCLEOTIDE SEQUENCE [LARGE SCALE GENOMIC DNA]</scope>
    <source>
        <strain evidence="12 13">LMG 23650</strain>
    </source>
</reference>
<dbReference type="PANTHER" id="PTHR22600">
    <property type="entry name" value="BETA-HEXOSAMINIDASE"/>
    <property type="match status" value="1"/>
</dbReference>
<dbReference type="GO" id="GO:0004563">
    <property type="term" value="F:beta-N-acetylhexosaminidase activity"/>
    <property type="evidence" value="ECO:0007669"/>
    <property type="project" value="UniProtKB-EC"/>
</dbReference>
<name>A0A1I3DAK7_9BURK</name>
<dbReference type="InterPro" id="IPR015883">
    <property type="entry name" value="Glyco_hydro_20_cat"/>
</dbReference>
<gene>
    <name evidence="12" type="ORF">SAMN05192543_101201</name>
</gene>
<feature type="signal peptide" evidence="9">
    <location>
        <begin position="1"/>
        <end position="27"/>
    </location>
</feature>
<sequence length="604" mass="64159">MRHPGVLCAVALLLATCDPFGSSSAAAASLQETTSLKSIAAALDDSAAIRAAKAGSGPDANAPSLLPVPVFEHALPSGSFTLSADTRIVTNGSADLTAAVSYLRGIVGKSTGFTLPAANGRDDVRHENFIVLDVDASRQGALGQEGYTLVSGKLGVVIRAATAHGVYMGIQTLLQLLPNAVYSTSQQVGVWSAPGVVIADWPRYAYRGAMLDVSRRFFTVAQVKHYIDEITLLKINTLHLHLADDQGWRIAISALPSLTAIGASTQSGSTLSSFPTVPARPWYYTADDYRGIVRYAADRSITVVPEIDGPSHVSAAQASLANLNCSNTALQPYSGFDGPGLSLLCLTDPAHLANMRSYLGTVLSSLAGMTAGPYVHVGGDETPTGITPAEYGDYVSAATGTVTAAGKTPIGWHQIGSAKIPAGTLLEYWGDDTDRATIGTATQSTDVQDAVSGIAQGAKFIFSPADHAYLDMKYSQLTPWGLLWEGYTSVQKSYSWDPTTELSSTDGSINLLPARQIAGLEAPLWSDRTYVGSTALPDNNTVWATQQVYADYMAFPRMASMAEIGWSKLSSHDWTAFQQRLITQGQRWDAFGVAFYRSPEIAWK</sequence>
<keyword evidence="9" id="KW-0732">Signal</keyword>
<evidence type="ECO:0000256" key="6">
    <source>
        <dbReference type="ARBA" id="ARBA00030512"/>
    </source>
</evidence>
<dbReference type="EC" id="3.2.1.52" evidence="3"/>
<feature type="domain" description="Glycoside hydrolase family 20 catalytic" evidence="10">
    <location>
        <begin position="204"/>
        <end position="384"/>
    </location>
</feature>
<dbReference type="GO" id="GO:0005975">
    <property type="term" value="P:carbohydrate metabolic process"/>
    <property type="evidence" value="ECO:0007669"/>
    <property type="project" value="InterPro"/>
</dbReference>
<dbReference type="InterPro" id="IPR017853">
    <property type="entry name" value="GH"/>
</dbReference>
<dbReference type="OrthoDB" id="9763537at2"/>
<dbReference type="RefSeq" id="WP_091006466.1">
    <property type="nucleotide sequence ID" value="NZ_CP041743.1"/>
</dbReference>
<dbReference type="Proteomes" id="UP000199548">
    <property type="component" value="Unassembled WGS sequence"/>
</dbReference>
<dbReference type="InterPro" id="IPR015882">
    <property type="entry name" value="HEX_bac_N"/>
</dbReference>
<evidence type="ECO:0000256" key="2">
    <source>
        <dbReference type="ARBA" id="ARBA00006285"/>
    </source>
</evidence>
<evidence type="ECO:0000256" key="1">
    <source>
        <dbReference type="ARBA" id="ARBA00001231"/>
    </source>
</evidence>
<comment type="catalytic activity">
    <reaction evidence="1">
        <text>Hydrolysis of terminal non-reducing N-acetyl-D-hexosamine residues in N-acetyl-beta-D-hexosaminides.</text>
        <dbReference type="EC" id="3.2.1.52"/>
    </reaction>
</comment>
<dbReference type="GO" id="GO:0030203">
    <property type="term" value="P:glycosaminoglycan metabolic process"/>
    <property type="evidence" value="ECO:0007669"/>
    <property type="project" value="TreeGrafter"/>
</dbReference>
<dbReference type="InterPro" id="IPR025705">
    <property type="entry name" value="Beta_hexosaminidase_sua/sub"/>
</dbReference>
<evidence type="ECO:0000313" key="13">
    <source>
        <dbReference type="Proteomes" id="UP000199548"/>
    </source>
</evidence>
<accession>A0A1I3DAK7</accession>
<feature type="domain" description="Glycoside hydrolase family 20 catalytic" evidence="10">
    <location>
        <begin position="394"/>
        <end position="568"/>
    </location>
</feature>
<evidence type="ECO:0000256" key="7">
    <source>
        <dbReference type="ARBA" id="ARBA00033000"/>
    </source>
</evidence>
<dbReference type="InterPro" id="IPR029018">
    <property type="entry name" value="Hex-like_dom2"/>
</dbReference>
<keyword evidence="13" id="KW-1185">Reference proteome</keyword>
<evidence type="ECO:0000256" key="5">
    <source>
        <dbReference type="ARBA" id="ARBA00023295"/>
    </source>
</evidence>
<dbReference type="Pfam" id="PF00728">
    <property type="entry name" value="Glyco_hydro_20"/>
    <property type="match status" value="2"/>
</dbReference>
<dbReference type="SUPFAM" id="SSF55545">
    <property type="entry name" value="beta-N-acetylhexosaminidase-like domain"/>
    <property type="match status" value="1"/>
</dbReference>
<dbReference type="PANTHER" id="PTHR22600:SF57">
    <property type="entry name" value="BETA-N-ACETYLHEXOSAMINIDASE"/>
    <property type="match status" value="1"/>
</dbReference>
<evidence type="ECO:0000256" key="8">
    <source>
        <dbReference type="PIRSR" id="PIRSR625705-1"/>
    </source>
</evidence>
<protein>
    <recommendedName>
        <fullName evidence="3">beta-N-acetylhexosaminidase</fullName>
        <ecNumber evidence="3">3.2.1.52</ecNumber>
    </recommendedName>
    <alternativeName>
        <fullName evidence="6">Beta-N-acetylhexosaminidase</fullName>
    </alternativeName>
    <alternativeName>
        <fullName evidence="7">N-acetyl-beta-glucosaminidase</fullName>
    </alternativeName>
</protein>
<keyword evidence="4" id="KW-0378">Hydrolase</keyword>
<dbReference type="STRING" id="420953.SAMN05192543_101201"/>
<evidence type="ECO:0000256" key="4">
    <source>
        <dbReference type="ARBA" id="ARBA00022801"/>
    </source>
</evidence>
<dbReference type="AlphaFoldDB" id="A0A1I3DAK7"/>
<keyword evidence="5" id="KW-0326">Glycosidase</keyword>
<dbReference type="Pfam" id="PF02838">
    <property type="entry name" value="Glyco_hydro_20b"/>
    <property type="match status" value="1"/>
</dbReference>
<dbReference type="Gene3D" id="3.30.379.10">
    <property type="entry name" value="Chitobiase/beta-hexosaminidase domain 2-like"/>
    <property type="match status" value="1"/>
</dbReference>
<dbReference type="SUPFAM" id="SSF51445">
    <property type="entry name" value="(Trans)glycosidases"/>
    <property type="match status" value="1"/>
</dbReference>
<dbReference type="GO" id="GO:0016020">
    <property type="term" value="C:membrane"/>
    <property type="evidence" value="ECO:0007669"/>
    <property type="project" value="TreeGrafter"/>
</dbReference>
<dbReference type="EMBL" id="FOQU01000001">
    <property type="protein sequence ID" value="SFH83772.1"/>
    <property type="molecule type" value="Genomic_DNA"/>
</dbReference>
<dbReference type="Gene3D" id="3.20.20.80">
    <property type="entry name" value="Glycosidases"/>
    <property type="match status" value="1"/>
</dbReference>
<evidence type="ECO:0000256" key="9">
    <source>
        <dbReference type="SAM" id="SignalP"/>
    </source>
</evidence>
<dbReference type="PRINTS" id="PR00738">
    <property type="entry name" value="GLHYDRLASE20"/>
</dbReference>
<feature type="active site" description="Proton donor" evidence="8">
    <location>
        <position position="381"/>
    </location>
</feature>
<feature type="chain" id="PRO_5011756226" description="beta-N-acetylhexosaminidase" evidence="9">
    <location>
        <begin position="28"/>
        <end position="604"/>
    </location>
</feature>